<comment type="caution">
    <text evidence="2">The sequence shown here is derived from an EMBL/GenBank/DDBJ whole genome shotgun (WGS) entry which is preliminary data.</text>
</comment>
<feature type="signal peptide" evidence="1">
    <location>
        <begin position="1"/>
        <end position="20"/>
    </location>
</feature>
<protein>
    <submittedName>
        <fullName evidence="2">Uncharacterized protein</fullName>
    </submittedName>
</protein>
<name>A0AAU9JQA3_9CILI</name>
<sequence>MALLLLLIIQIQYLLHTSLAYNIDILISKSTNPDLATYLWSSINKKFQNNFTVSLSSVESCNFQSDCIHLPSIAIDATFNTFYSFQLKQSSETQHFLYISLREPTGSYGKYEFSVIFLLIFVIKL</sequence>
<dbReference type="EMBL" id="CAJZBQ010000035">
    <property type="protein sequence ID" value="CAG9323911.1"/>
    <property type="molecule type" value="Genomic_DNA"/>
</dbReference>
<reference evidence="2" key="1">
    <citation type="submission" date="2021-09" db="EMBL/GenBank/DDBJ databases">
        <authorList>
            <consortium name="AG Swart"/>
            <person name="Singh M."/>
            <person name="Singh A."/>
            <person name="Seah K."/>
            <person name="Emmerich C."/>
        </authorList>
    </citation>
    <scope>NUCLEOTIDE SEQUENCE</scope>
    <source>
        <strain evidence="2">ATCC30299</strain>
    </source>
</reference>
<keyword evidence="3" id="KW-1185">Reference proteome</keyword>
<organism evidence="2 3">
    <name type="scientific">Blepharisma stoltei</name>
    <dbReference type="NCBI Taxonomy" id="1481888"/>
    <lineage>
        <taxon>Eukaryota</taxon>
        <taxon>Sar</taxon>
        <taxon>Alveolata</taxon>
        <taxon>Ciliophora</taxon>
        <taxon>Postciliodesmatophora</taxon>
        <taxon>Heterotrichea</taxon>
        <taxon>Heterotrichida</taxon>
        <taxon>Blepharismidae</taxon>
        <taxon>Blepharisma</taxon>
    </lineage>
</organism>
<evidence type="ECO:0000313" key="3">
    <source>
        <dbReference type="Proteomes" id="UP001162131"/>
    </source>
</evidence>
<evidence type="ECO:0000256" key="1">
    <source>
        <dbReference type="SAM" id="SignalP"/>
    </source>
</evidence>
<dbReference type="AlphaFoldDB" id="A0AAU9JQA3"/>
<gene>
    <name evidence="2" type="ORF">BSTOLATCC_MIC34945</name>
</gene>
<keyword evidence="1" id="KW-0732">Signal</keyword>
<accession>A0AAU9JQA3</accession>
<feature type="chain" id="PRO_5043829674" evidence="1">
    <location>
        <begin position="21"/>
        <end position="125"/>
    </location>
</feature>
<proteinExistence type="predicted"/>
<dbReference type="Proteomes" id="UP001162131">
    <property type="component" value="Unassembled WGS sequence"/>
</dbReference>
<evidence type="ECO:0000313" key="2">
    <source>
        <dbReference type="EMBL" id="CAG9323911.1"/>
    </source>
</evidence>